<dbReference type="Proteomes" id="UP000184436">
    <property type="component" value="Unassembled WGS sequence"/>
</dbReference>
<evidence type="ECO:0000259" key="6">
    <source>
        <dbReference type="Pfam" id="PF08281"/>
    </source>
</evidence>
<dbReference type="InterPro" id="IPR013249">
    <property type="entry name" value="RNA_pol_sigma70_r4_t2"/>
</dbReference>
<dbReference type="Pfam" id="PF08281">
    <property type="entry name" value="Sigma70_r4_2"/>
    <property type="match status" value="1"/>
</dbReference>
<dbReference type="PANTHER" id="PTHR43133">
    <property type="entry name" value="RNA POLYMERASE ECF-TYPE SIGMA FACTO"/>
    <property type="match status" value="1"/>
</dbReference>
<dbReference type="OrthoDB" id="1093111at2"/>
<protein>
    <submittedName>
        <fullName evidence="7">RNA polymerase sigma-70 factor, ECF subfamily</fullName>
    </submittedName>
</protein>
<dbReference type="InterPro" id="IPR014327">
    <property type="entry name" value="RNA_pol_sigma70_bacteroid"/>
</dbReference>
<accession>A0A1M5FJ49</accession>
<evidence type="ECO:0000259" key="5">
    <source>
        <dbReference type="Pfam" id="PF04542"/>
    </source>
</evidence>
<evidence type="ECO:0000256" key="4">
    <source>
        <dbReference type="ARBA" id="ARBA00023163"/>
    </source>
</evidence>
<dbReference type="EMBL" id="FQVD01000045">
    <property type="protein sequence ID" value="SHF91505.1"/>
    <property type="molecule type" value="Genomic_DNA"/>
</dbReference>
<feature type="domain" description="RNA polymerase sigma factor 70 region 4 type 2" evidence="6">
    <location>
        <begin position="105"/>
        <end position="155"/>
    </location>
</feature>
<evidence type="ECO:0000313" key="7">
    <source>
        <dbReference type="EMBL" id="SHF91505.1"/>
    </source>
</evidence>
<dbReference type="PANTHER" id="PTHR43133:SF46">
    <property type="entry name" value="RNA POLYMERASE SIGMA-70 FACTOR ECF SUBFAMILY"/>
    <property type="match status" value="1"/>
</dbReference>
<dbReference type="NCBIfam" id="TIGR02985">
    <property type="entry name" value="Sig70_bacteroi1"/>
    <property type="match status" value="1"/>
</dbReference>
<organism evidence="7 8">
    <name type="scientific">Bacteroides faecichinchillae</name>
    <dbReference type="NCBI Taxonomy" id="871325"/>
    <lineage>
        <taxon>Bacteria</taxon>
        <taxon>Pseudomonadati</taxon>
        <taxon>Bacteroidota</taxon>
        <taxon>Bacteroidia</taxon>
        <taxon>Bacteroidales</taxon>
        <taxon>Bacteroidaceae</taxon>
        <taxon>Bacteroides</taxon>
    </lineage>
</organism>
<dbReference type="STRING" id="871325.SAMN05444349_14533"/>
<reference evidence="7 8" key="1">
    <citation type="submission" date="2016-11" db="EMBL/GenBank/DDBJ databases">
        <authorList>
            <person name="Jaros S."/>
            <person name="Januszkiewicz K."/>
            <person name="Wedrychowicz H."/>
        </authorList>
    </citation>
    <scope>NUCLEOTIDE SEQUENCE [LARGE SCALE GENOMIC DNA]</scope>
    <source>
        <strain evidence="7 8">DSM 26883</strain>
    </source>
</reference>
<feature type="domain" description="RNA polymerase sigma-70 region 2" evidence="5">
    <location>
        <begin position="11"/>
        <end position="74"/>
    </location>
</feature>
<gene>
    <name evidence="7" type="ORF">SAMN05444349_14533</name>
</gene>
<dbReference type="InterPro" id="IPR039425">
    <property type="entry name" value="RNA_pol_sigma-70-like"/>
</dbReference>
<name>A0A1M5FJ49_9BACE</name>
<keyword evidence="8" id="KW-1185">Reference proteome</keyword>
<dbReference type="SUPFAM" id="SSF88946">
    <property type="entry name" value="Sigma2 domain of RNA polymerase sigma factors"/>
    <property type="match status" value="1"/>
</dbReference>
<dbReference type="Pfam" id="PF04542">
    <property type="entry name" value="Sigma70_r2"/>
    <property type="match status" value="1"/>
</dbReference>
<dbReference type="GO" id="GO:0006352">
    <property type="term" value="P:DNA-templated transcription initiation"/>
    <property type="evidence" value="ECO:0007669"/>
    <property type="project" value="InterPro"/>
</dbReference>
<comment type="similarity">
    <text evidence="1">Belongs to the sigma-70 factor family. ECF subfamily.</text>
</comment>
<dbReference type="AlphaFoldDB" id="A0A1M5FJ49"/>
<dbReference type="SUPFAM" id="SSF88659">
    <property type="entry name" value="Sigma3 and sigma4 domains of RNA polymerase sigma factors"/>
    <property type="match status" value="1"/>
</dbReference>
<evidence type="ECO:0000256" key="1">
    <source>
        <dbReference type="ARBA" id="ARBA00010641"/>
    </source>
</evidence>
<keyword evidence="4" id="KW-0804">Transcription</keyword>
<dbReference type="InterPro" id="IPR036388">
    <property type="entry name" value="WH-like_DNA-bd_sf"/>
</dbReference>
<dbReference type="InterPro" id="IPR013324">
    <property type="entry name" value="RNA_pol_sigma_r3/r4-like"/>
</dbReference>
<keyword evidence="3" id="KW-0731">Sigma factor</keyword>
<sequence length="168" mass="20451">MEDKTEFDRMFKEWFARLFFFANHYLQDTEASRDIVHDAFEYVWRNYEKMDSATVKAYLYSIVRSRCIDYIRLQNAQEDYAEFVLKMTQDDTDTEDRLLWEERMMRIRKAMDKLTPLTRHVLERCYNGRKSYKEVADELNISVSSVHKHIVKALRVIREEIKNESPER</sequence>
<dbReference type="GO" id="GO:0016987">
    <property type="term" value="F:sigma factor activity"/>
    <property type="evidence" value="ECO:0007669"/>
    <property type="project" value="UniProtKB-KW"/>
</dbReference>
<dbReference type="Gene3D" id="1.10.1740.10">
    <property type="match status" value="1"/>
</dbReference>
<dbReference type="InterPro" id="IPR014284">
    <property type="entry name" value="RNA_pol_sigma-70_dom"/>
</dbReference>
<dbReference type="Gene3D" id="1.10.10.10">
    <property type="entry name" value="Winged helix-like DNA-binding domain superfamily/Winged helix DNA-binding domain"/>
    <property type="match status" value="1"/>
</dbReference>
<dbReference type="GO" id="GO:0003677">
    <property type="term" value="F:DNA binding"/>
    <property type="evidence" value="ECO:0007669"/>
    <property type="project" value="InterPro"/>
</dbReference>
<evidence type="ECO:0000256" key="2">
    <source>
        <dbReference type="ARBA" id="ARBA00023015"/>
    </source>
</evidence>
<dbReference type="CDD" id="cd06171">
    <property type="entry name" value="Sigma70_r4"/>
    <property type="match status" value="1"/>
</dbReference>
<dbReference type="InterPro" id="IPR007627">
    <property type="entry name" value="RNA_pol_sigma70_r2"/>
</dbReference>
<dbReference type="NCBIfam" id="TIGR02937">
    <property type="entry name" value="sigma70-ECF"/>
    <property type="match status" value="1"/>
</dbReference>
<proteinExistence type="inferred from homology"/>
<dbReference type="RefSeq" id="WP_025075838.1">
    <property type="nucleotide sequence ID" value="NZ_FQVD01000045.1"/>
</dbReference>
<evidence type="ECO:0000313" key="8">
    <source>
        <dbReference type="Proteomes" id="UP000184436"/>
    </source>
</evidence>
<dbReference type="InterPro" id="IPR013325">
    <property type="entry name" value="RNA_pol_sigma_r2"/>
</dbReference>
<keyword evidence="2" id="KW-0805">Transcription regulation</keyword>
<evidence type="ECO:0000256" key="3">
    <source>
        <dbReference type="ARBA" id="ARBA00023082"/>
    </source>
</evidence>